<name>A0ACC2W120_9TREE</name>
<gene>
    <name evidence="1" type="ORF">QFC19_003928</name>
</gene>
<dbReference type="EMBL" id="JASBWR010000039">
    <property type="protein sequence ID" value="KAJ9104787.1"/>
    <property type="molecule type" value="Genomic_DNA"/>
</dbReference>
<accession>A0ACC2W120</accession>
<reference evidence="1" key="1">
    <citation type="submission" date="2023-04" db="EMBL/GenBank/DDBJ databases">
        <title>Draft Genome sequencing of Naganishia species isolated from polar environments using Oxford Nanopore Technology.</title>
        <authorList>
            <person name="Leo P."/>
            <person name="Venkateswaran K."/>
        </authorList>
    </citation>
    <scope>NUCLEOTIDE SEQUENCE</scope>
    <source>
        <strain evidence="1">MNA-CCFEE 5261</strain>
    </source>
</reference>
<protein>
    <submittedName>
        <fullName evidence="1">Uncharacterized protein</fullName>
    </submittedName>
</protein>
<evidence type="ECO:0000313" key="2">
    <source>
        <dbReference type="Proteomes" id="UP001241377"/>
    </source>
</evidence>
<proteinExistence type="predicted"/>
<dbReference type="Proteomes" id="UP001241377">
    <property type="component" value="Unassembled WGS sequence"/>
</dbReference>
<comment type="caution">
    <text evidence="1">The sequence shown here is derived from an EMBL/GenBank/DDBJ whole genome shotgun (WGS) entry which is preliminary data.</text>
</comment>
<keyword evidence="2" id="KW-1185">Reference proteome</keyword>
<organism evidence="1 2">
    <name type="scientific">Naganishia cerealis</name>
    <dbReference type="NCBI Taxonomy" id="610337"/>
    <lineage>
        <taxon>Eukaryota</taxon>
        <taxon>Fungi</taxon>
        <taxon>Dikarya</taxon>
        <taxon>Basidiomycota</taxon>
        <taxon>Agaricomycotina</taxon>
        <taxon>Tremellomycetes</taxon>
        <taxon>Filobasidiales</taxon>
        <taxon>Filobasidiaceae</taxon>
        <taxon>Naganishia</taxon>
    </lineage>
</organism>
<sequence>MALDSLAHYAALHHPHTHLPPDVYLLHDPHTLTIFDRFPKAKYHFLILPRIPFPVGDEDDDDEDKAIETVPRNALASLHALLTTASRATALAVLHKLQQASLEVVEMVKDEMGKTDGFEWGIEVGFHAVPSMR</sequence>
<evidence type="ECO:0000313" key="1">
    <source>
        <dbReference type="EMBL" id="KAJ9104787.1"/>
    </source>
</evidence>